<organism evidence="1 2">
    <name type="scientific">Suillus fuscotomentosus</name>
    <dbReference type="NCBI Taxonomy" id="1912939"/>
    <lineage>
        <taxon>Eukaryota</taxon>
        <taxon>Fungi</taxon>
        <taxon>Dikarya</taxon>
        <taxon>Basidiomycota</taxon>
        <taxon>Agaricomycotina</taxon>
        <taxon>Agaricomycetes</taxon>
        <taxon>Agaricomycetidae</taxon>
        <taxon>Boletales</taxon>
        <taxon>Suillineae</taxon>
        <taxon>Suillaceae</taxon>
        <taxon>Suillus</taxon>
    </lineage>
</organism>
<dbReference type="AlphaFoldDB" id="A0AAD4DMV9"/>
<evidence type="ECO:0000313" key="1">
    <source>
        <dbReference type="EMBL" id="KAG1883210.1"/>
    </source>
</evidence>
<gene>
    <name evidence="1" type="ORF">F5891DRAFT_990897</name>
</gene>
<proteinExistence type="predicted"/>
<sequence length="157" mass="18285">MSLDTMVEPVLSGKIRLLRYRRSSSPLLPHISYYVFLRHRNRLVMIPGSLEVENIEFGHRWCILQHPPTVAKEVLPRSGPEPWFELDFWSGSPWFGPWFSCQPEPDRKTVLGSRSSQTVQFWFDLPEPFPNPKPIVDFYFNYDDVKVSSSGFALLVN</sequence>
<evidence type="ECO:0000313" key="2">
    <source>
        <dbReference type="Proteomes" id="UP001195769"/>
    </source>
</evidence>
<comment type="caution">
    <text evidence="1">The sequence shown here is derived from an EMBL/GenBank/DDBJ whole genome shotgun (WGS) entry which is preliminary data.</text>
</comment>
<keyword evidence="2" id="KW-1185">Reference proteome</keyword>
<reference evidence="1" key="1">
    <citation type="journal article" date="2020" name="New Phytol.">
        <title>Comparative genomics reveals dynamic genome evolution in host specialist ectomycorrhizal fungi.</title>
        <authorList>
            <person name="Lofgren L.A."/>
            <person name="Nguyen N.H."/>
            <person name="Vilgalys R."/>
            <person name="Ruytinx J."/>
            <person name="Liao H.L."/>
            <person name="Branco S."/>
            <person name="Kuo A."/>
            <person name="LaButti K."/>
            <person name="Lipzen A."/>
            <person name="Andreopoulos W."/>
            <person name="Pangilinan J."/>
            <person name="Riley R."/>
            <person name="Hundley H."/>
            <person name="Na H."/>
            <person name="Barry K."/>
            <person name="Grigoriev I.V."/>
            <person name="Stajich J.E."/>
            <person name="Kennedy P.G."/>
        </authorList>
    </citation>
    <scope>NUCLEOTIDE SEQUENCE</scope>
    <source>
        <strain evidence="1">FC203</strain>
    </source>
</reference>
<accession>A0AAD4DMV9</accession>
<dbReference type="Proteomes" id="UP001195769">
    <property type="component" value="Unassembled WGS sequence"/>
</dbReference>
<protein>
    <submittedName>
        <fullName evidence="1">Uncharacterized protein</fullName>
    </submittedName>
</protein>
<dbReference type="GeneID" id="64672398"/>
<dbReference type="EMBL" id="JABBWK010000526">
    <property type="protein sequence ID" value="KAG1883210.1"/>
    <property type="molecule type" value="Genomic_DNA"/>
</dbReference>
<name>A0AAD4DMV9_9AGAM</name>
<dbReference type="RefSeq" id="XP_041216163.1">
    <property type="nucleotide sequence ID" value="XM_041378100.1"/>
</dbReference>